<evidence type="ECO:0000313" key="6">
    <source>
        <dbReference type="Proteomes" id="UP000614047"/>
    </source>
</evidence>
<dbReference type="InterPro" id="IPR018062">
    <property type="entry name" value="HTH_AraC-typ_CS"/>
</dbReference>
<evidence type="ECO:0000256" key="1">
    <source>
        <dbReference type="ARBA" id="ARBA00023015"/>
    </source>
</evidence>
<dbReference type="InterPro" id="IPR029062">
    <property type="entry name" value="Class_I_gatase-like"/>
</dbReference>
<dbReference type="InterPro" id="IPR052158">
    <property type="entry name" value="INH-QAR"/>
</dbReference>
<dbReference type="InterPro" id="IPR018060">
    <property type="entry name" value="HTH_AraC"/>
</dbReference>
<dbReference type="SUPFAM" id="SSF52317">
    <property type="entry name" value="Class I glutamine amidotransferase-like"/>
    <property type="match status" value="1"/>
</dbReference>
<dbReference type="GO" id="GO:0043565">
    <property type="term" value="F:sequence-specific DNA binding"/>
    <property type="evidence" value="ECO:0007669"/>
    <property type="project" value="InterPro"/>
</dbReference>
<sequence>MHRVVVLALENAIPFELSIPARIFGAARGDGRERLYEVLTCTLDGRPTRTRDGYTIVVEHDASVIATADTLIVSASGGEGLPPGPVYTEGVLPAPLAEALALVRPGTRLVSICTAAYVLAAAGLLDGRTATTHWAQAEHFQRLFPRVKVDPDVLFVDDGGVLTSAGAAAGVDLCLHLVRADHGSALANQVARACVVPPWREGGQTQYIERPVPEPSAATTGPTRAWALERLDAPLPLAHLAAHAGLSVRTFCRRFQEEVGMSPGAWVIRQRVELARHLLETSELTVDQIAARAGFGTGASLRQHFNAALGVPPIAYRRTFRCGTGAAGSAPALA</sequence>
<reference evidence="5" key="1">
    <citation type="submission" date="2020-11" db="EMBL/GenBank/DDBJ databases">
        <title>Sequencing the genomes of 1000 actinobacteria strains.</title>
        <authorList>
            <person name="Klenk H.-P."/>
        </authorList>
    </citation>
    <scope>NUCLEOTIDE SEQUENCE</scope>
    <source>
        <strain evidence="5">DSM 43175</strain>
    </source>
</reference>
<dbReference type="PANTHER" id="PTHR43130:SF3">
    <property type="entry name" value="HTH-TYPE TRANSCRIPTIONAL REGULATOR RV1931C"/>
    <property type="match status" value="1"/>
</dbReference>
<proteinExistence type="predicted"/>
<evidence type="ECO:0000259" key="4">
    <source>
        <dbReference type="PROSITE" id="PS01124"/>
    </source>
</evidence>
<keyword evidence="3" id="KW-0804">Transcription</keyword>
<dbReference type="AlphaFoldDB" id="A0A931DMS3"/>
<dbReference type="CDD" id="cd03137">
    <property type="entry name" value="GATase1_AraC_1"/>
    <property type="match status" value="1"/>
</dbReference>
<comment type="caution">
    <text evidence="5">The sequence shown here is derived from an EMBL/GenBank/DDBJ whole genome shotgun (WGS) entry which is preliminary data.</text>
</comment>
<dbReference type="Proteomes" id="UP000614047">
    <property type="component" value="Unassembled WGS sequence"/>
</dbReference>
<dbReference type="Gene3D" id="3.40.50.880">
    <property type="match status" value="1"/>
</dbReference>
<protein>
    <submittedName>
        <fullName evidence="5">Transcriptional regulator GlxA family with amidase domain</fullName>
    </submittedName>
</protein>
<evidence type="ECO:0000256" key="2">
    <source>
        <dbReference type="ARBA" id="ARBA00023125"/>
    </source>
</evidence>
<accession>A0A931DMS3</accession>
<dbReference type="PROSITE" id="PS00041">
    <property type="entry name" value="HTH_ARAC_FAMILY_1"/>
    <property type="match status" value="1"/>
</dbReference>
<dbReference type="SMART" id="SM00342">
    <property type="entry name" value="HTH_ARAC"/>
    <property type="match status" value="1"/>
</dbReference>
<organism evidence="5 6">
    <name type="scientific">Actinomadura viridis</name>
    <dbReference type="NCBI Taxonomy" id="58110"/>
    <lineage>
        <taxon>Bacteria</taxon>
        <taxon>Bacillati</taxon>
        <taxon>Actinomycetota</taxon>
        <taxon>Actinomycetes</taxon>
        <taxon>Streptosporangiales</taxon>
        <taxon>Thermomonosporaceae</taxon>
        <taxon>Actinomadura</taxon>
    </lineage>
</organism>
<dbReference type="EMBL" id="JADOUA010000001">
    <property type="protein sequence ID" value="MBG6090481.1"/>
    <property type="molecule type" value="Genomic_DNA"/>
</dbReference>
<keyword evidence="2" id="KW-0238">DNA-binding</keyword>
<name>A0A931DMS3_9ACTN</name>
<dbReference type="InterPro" id="IPR009057">
    <property type="entry name" value="Homeodomain-like_sf"/>
</dbReference>
<evidence type="ECO:0000256" key="3">
    <source>
        <dbReference type="ARBA" id="ARBA00023163"/>
    </source>
</evidence>
<dbReference type="PROSITE" id="PS01124">
    <property type="entry name" value="HTH_ARAC_FAMILY_2"/>
    <property type="match status" value="1"/>
</dbReference>
<gene>
    <name evidence="5" type="ORF">IW256_004594</name>
</gene>
<keyword evidence="6" id="KW-1185">Reference proteome</keyword>
<feature type="domain" description="HTH araC/xylS-type" evidence="4">
    <location>
        <begin position="221"/>
        <end position="319"/>
    </location>
</feature>
<keyword evidence="1" id="KW-0805">Transcription regulation</keyword>
<dbReference type="InterPro" id="IPR002818">
    <property type="entry name" value="DJ-1/PfpI"/>
</dbReference>
<dbReference type="Pfam" id="PF12833">
    <property type="entry name" value="HTH_18"/>
    <property type="match status" value="1"/>
</dbReference>
<evidence type="ECO:0000313" key="5">
    <source>
        <dbReference type="EMBL" id="MBG6090481.1"/>
    </source>
</evidence>
<dbReference type="PANTHER" id="PTHR43130">
    <property type="entry name" value="ARAC-FAMILY TRANSCRIPTIONAL REGULATOR"/>
    <property type="match status" value="1"/>
</dbReference>
<dbReference type="Gene3D" id="1.10.10.60">
    <property type="entry name" value="Homeodomain-like"/>
    <property type="match status" value="1"/>
</dbReference>
<dbReference type="SUPFAM" id="SSF46689">
    <property type="entry name" value="Homeodomain-like"/>
    <property type="match status" value="2"/>
</dbReference>
<dbReference type="GO" id="GO:0003700">
    <property type="term" value="F:DNA-binding transcription factor activity"/>
    <property type="evidence" value="ECO:0007669"/>
    <property type="project" value="InterPro"/>
</dbReference>
<dbReference type="RefSeq" id="WP_197012935.1">
    <property type="nucleotide sequence ID" value="NZ_BAABES010000016.1"/>
</dbReference>
<dbReference type="Pfam" id="PF01965">
    <property type="entry name" value="DJ-1_PfpI"/>
    <property type="match status" value="1"/>
</dbReference>